<feature type="compositionally biased region" description="Polar residues" evidence="1">
    <location>
        <begin position="126"/>
        <end position="148"/>
    </location>
</feature>
<comment type="caution">
    <text evidence="2">The sequence shown here is derived from an EMBL/GenBank/DDBJ whole genome shotgun (WGS) entry which is preliminary data.</text>
</comment>
<reference evidence="2 3" key="1">
    <citation type="journal article" date="2018" name="BMC Genomics">
        <title>Genomic evidence for intraspecific hybridization in a clonal and extremely halotolerant yeast.</title>
        <authorList>
            <person name="Gostincar C."/>
            <person name="Stajich J.E."/>
            <person name="Zupancic J."/>
            <person name="Zalar P."/>
            <person name="Gunde-Cimerman N."/>
        </authorList>
    </citation>
    <scope>NUCLEOTIDE SEQUENCE [LARGE SCALE GENOMIC DNA]</scope>
    <source>
        <strain evidence="2 3">EXF-120</strain>
    </source>
</reference>
<feature type="compositionally biased region" description="Basic and acidic residues" evidence="1">
    <location>
        <begin position="308"/>
        <end position="321"/>
    </location>
</feature>
<sequence>MSDALCGPSNPLQQFKAQTSLDRTLQQDRLRSQASPAHQQGFRSHDPNAGLLDPEFEAFQAGHPPPPEAFHHGPPQAFAGRGGGGMHMGMGPAAPDWAADFQRMNLSSPPPPPAQQQHQPMPQGSGWAQSFQQHIAQSAPRAQSTASPSPLAFQQRARYGVGYGGMGFQSQFAPQHQQPMFGPEMQQGKGKEAVTDEIFDDAAFERAFEQARGDMMDESQAGLEGLQHSTEYRQDTSGELVDQIQREREIQEQLKDMRPELSKGLQDPAIQEANALEDLAQQPEQMEEEQQEKKGQDDDALAATAEELLNKVEHNKTDKFKNSQFLGLMRKLRDREVKVEGDQMVETTVSQPSVTTTTSPSQPIPITHSAAAKNAFAAPQQASPLSQNISSSSIPKSTATNTTNPPLFDNSEQRPYPISPSTNTLHGPRVDSRPYDHFTTLPADAQQDADLHRFSPSTAQQQQQQQQPQDGQAVVDLLNEPSSTAGDDLGTWLPEGALFDDSGFPAFGEQSMGNGENASLTEMLYGHDGTLNKPVSWKKEGGSA</sequence>
<dbReference type="OrthoDB" id="5407351at2759"/>
<feature type="region of interest" description="Disordered" evidence="1">
    <location>
        <begin position="253"/>
        <end position="497"/>
    </location>
</feature>
<evidence type="ECO:0008006" key="4">
    <source>
        <dbReference type="Google" id="ProtNLM"/>
    </source>
</evidence>
<evidence type="ECO:0000313" key="2">
    <source>
        <dbReference type="EMBL" id="RMZ19772.1"/>
    </source>
</evidence>
<name>A0A3M7I369_HORWE</name>
<feature type="compositionally biased region" description="Low complexity" evidence="1">
    <location>
        <begin position="460"/>
        <end position="469"/>
    </location>
</feature>
<feature type="region of interest" description="Disordered" evidence="1">
    <location>
        <begin position="22"/>
        <end position="52"/>
    </location>
</feature>
<evidence type="ECO:0000256" key="1">
    <source>
        <dbReference type="SAM" id="MobiDB-lite"/>
    </source>
</evidence>
<dbReference type="AlphaFoldDB" id="A0A3M7I369"/>
<feature type="region of interest" description="Disordered" evidence="1">
    <location>
        <begin position="103"/>
        <end position="150"/>
    </location>
</feature>
<organism evidence="2 3">
    <name type="scientific">Hortaea werneckii</name>
    <name type="common">Black yeast</name>
    <name type="synonym">Cladosporium werneckii</name>
    <dbReference type="NCBI Taxonomy" id="91943"/>
    <lineage>
        <taxon>Eukaryota</taxon>
        <taxon>Fungi</taxon>
        <taxon>Dikarya</taxon>
        <taxon>Ascomycota</taxon>
        <taxon>Pezizomycotina</taxon>
        <taxon>Dothideomycetes</taxon>
        <taxon>Dothideomycetidae</taxon>
        <taxon>Mycosphaerellales</taxon>
        <taxon>Teratosphaeriaceae</taxon>
        <taxon>Hortaea</taxon>
    </lineage>
</organism>
<protein>
    <recommendedName>
        <fullName evidence="4">Peroxin 20</fullName>
    </recommendedName>
</protein>
<feature type="region of interest" description="Disordered" evidence="1">
    <location>
        <begin position="217"/>
        <end position="238"/>
    </location>
</feature>
<dbReference type="Gene3D" id="6.10.280.230">
    <property type="match status" value="1"/>
</dbReference>
<feature type="compositionally biased region" description="Basic and acidic residues" evidence="1">
    <location>
        <begin position="331"/>
        <end position="341"/>
    </location>
</feature>
<feature type="compositionally biased region" description="Polar residues" evidence="1">
    <location>
        <begin position="32"/>
        <end position="42"/>
    </location>
</feature>
<feature type="compositionally biased region" description="Low complexity" evidence="1">
    <location>
        <begin position="347"/>
        <end position="401"/>
    </location>
</feature>
<dbReference type="VEuPathDB" id="FungiDB:BTJ68_02718"/>
<gene>
    <name evidence="2" type="ORF">D0859_16226</name>
</gene>
<evidence type="ECO:0000313" key="3">
    <source>
        <dbReference type="Proteomes" id="UP000281677"/>
    </source>
</evidence>
<accession>A0A3M7I369</accession>
<dbReference type="Proteomes" id="UP000281677">
    <property type="component" value="Unassembled WGS sequence"/>
</dbReference>
<proteinExistence type="predicted"/>
<dbReference type="EMBL" id="QWIT01000934">
    <property type="protein sequence ID" value="RMZ19772.1"/>
    <property type="molecule type" value="Genomic_DNA"/>
</dbReference>